<comment type="subunit">
    <text evidence="1">Self-associates forming complexes of several hundred monomers.</text>
</comment>
<keyword evidence="3" id="KW-0805">Transcription regulation</keyword>
<evidence type="ECO:0000256" key="3">
    <source>
        <dbReference type="ARBA" id="ARBA00023015"/>
    </source>
</evidence>
<evidence type="ECO:0000256" key="4">
    <source>
        <dbReference type="ARBA" id="ARBA00023163"/>
    </source>
</evidence>
<feature type="domain" description="Myb-like" evidence="8">
    <location>
        <begin position="4"/>
        <end position="75"/>
    </location>
</feature>
<evidence type="ECO:0000256" key="1">
    <source>
        <dbReference type="ARBA" id="ARBA00011764"/>
    </source>
</evidence>
<proteinExistence type="predicted"/>
<evidence type="ECO:0000256" key="7">
    <source>
        <dbReference type="SAM" id="MobiDB-lite"/>
    </source>
</evidence>
<comment type="caution">
    <text evidence="9">The sequence shown here is derived from an EMBL/GenBank/DDBJ whole genome shotgun (WGS) entry which is preliminary data.</text>
</comment>
<sequence>MAQQRVYYTSEERTYLKELVLSHKNIIECKQTDKVTPAKKKKVWATIAEQFNSVAEHTARTPDQLKKCWENIKNRKKNELREEKQQRMATGGGVYNPPTKVDDDVDITPFVDIEIKGAIDSDTVVPGAGSTTEYILGSDNVLILQEAVDTEQGVENSQVNTTTNETPRKTESTGPLTERRTHYSRGTAIDKELNVRLERVAELRKQESELHQSRMRQEALKEKEAELKRDEAQVRLDIAKLELEELKKICHKQLKK</sequence>
<dbReference type="EMBL" id="JAVRBK010000006">
    <property type="protein sequence ID" value="KAK5642526.1"/>
    <property type="molecule type" value="Genomic_DNA"/>
</dbReference>
<dbReference type="PANTHER" id="PTHR21411:SF0">
    <property type="entry name" value="REGULATORY PROTEIN ZESTE"/>
    <property type="match status" value="1"/>
</dbReference>
<comment type="function">
    <text evidence="5">Involved in transvection phenomena (= synapsis-dependent gene expression), where the synaptic pairing of chromosomes carrying genes with which zeste interacts influences the expression of these genes. Zeste binds to DNA and stimulates transcription from a nearby promoter.</text>
</comment>
<protein>
    <recommendedName>
        <fullName evidence="2">Regulatory protein zeste</fullName>
    </recommendedName>
</protein>
<dbReference type="AlphaFoldDB" id="A0AAN7VCF6"/>
<gene>
    <name evidence="9" type="ORF">RI129_008693</name>
</gene>
<name>A0AAN7VCF6_9COLE</name>
<keyword evidence="4" id="KW-0804">Transcription</keyword>
<evidence type="ECO:0000259" key="8">
    <source>
        <dbReference type="SMART" id="SM00717"/>
    </source>
</evidence>
<reference evidence="9 10" key="1">
    <citation type="journal article" date="2024" name="Insects">
        <title>An Improved Chromosome-Level Genome Assembly of the Firefly Pyrocoelia pectoralis.</title>
        <authorList>
            <person name="Fu X."/>
            <person name="Meyer-Rochow V.B."/>
            <person name="Ballantyne L."/>
            <person name="Zhu X."/>
        </authorList>
    </citation>
    <scope>NUCLEOTIDE SEQUENCE [LARGE SCALE GENOMIC DNA]</scope>
    <source>
        <strain evidence="9">XCY_ONT2</strain>
    </source>
</reference>
<keyword evidence="6" id="KW-0175">Coiled coil</keyword>
<evidence type="ECO:0000313" key="10">
    <source>
        <dbReference type="Proteomes" id="UP001329430"/>
    </source>
</evidence>
<dbReference type="Proteomes" id="UP001329430">
    <property type="component" value="Chromosome 6"/>
</dbReference>
<feature type="compositionally biased region" description="Basic and acidic residues" evidence="7">
    <location>
        <begin position="166"/>
        <end position="181"/>
    </location>
</feature>
<dbReference type="InterPro" id="IPR001005">
    <property type="entry name" value="SANT/Myb"/>
</dbReference>
<evidence type="ECO:0000256" key="6">
    <source>
        <dbReference type="SAM" id="Coils"/>
    </source>
</evidence>
<evidence type="ECO:0000256" key="5">
    <source>
        <dbReference type="ARBA" id="ARBA00025466"/>
    </source>
</evidence>
<dbReference type="SMART" id="SM00717">
    <property type="entry name" value="SANT"/>
    <property type="match status" value="1"/>
</dbReference>
<organism evidence="9 10">
    <name type="scientific">Pyrocoelia pectoralis</name>
    <dbReference type="NCBI Taxonomy" id="417401"/>
    <lineage>
        <taxon>Eukaryota</taxon>
        <taxon>Metazoa</taxon>
        <taxon>Ecdysozoa</taxon>
        <taxon>Arthropoda</taxon>
        <taxon>Hexapoda</taxon>
        <taxon>Insecta</taxon>
        <taxon>Pterygota</taxon>
        <taxon>Neoptera</taxon>
        <taxon>Endopterygota</taxon>
        <taxon>Coleoptera</taxon>
        <taxon>Polyphaga</taxon>
        <taxon>Elateriformia</taxon>
        <taxon>Elateroidea</taxon>
        <taxon>Lampyridae</taxon>
        <taxon>Lampyrinae</taxon>
        <taxon>Pyrocoelia</taxon>
    </lineage>
</organism>
<feature type="region of interest" description="Disordered" evidence="7">
    <location>
        <begin position="79"/>
        <end position="101"/>
    </location>
</feature>
<keyword evidence="10" id="KW-1185">Reference proteome</keyword>
<feature type="compositionally biased region" description="Polar residues" evidence="7">
    <location>
        <begin position="153"/>
        <end position="165"/>
    </location>
</feature>
<evidence type="ECO:0000313" key="9">
    <source>
        <dbReference type="EMBL" id="KAK5642526.1"/>
    </source>
</evidence>
<dbReference type="InterPro" id="IPR028002">
    <property type="entry name" value="Myb_DNA-bind_5"/>
</dbReference>
<feature type="region of interest" description="Disordered" evidence="7">
    <location>
        <begin position="151"/>
        <end position="187"/>
    </location>
</feature>
<accession>A0AAN7VCF6</accession>
<dbReference type="PANTHER" id="PTHR21411">
    <property type="entry name" value="APONTIC"/>
    <property type="match status" value="1"/>
</dbReference>
<dbReference type="Pfam" id="PF13873">
    <property type="entry name" value="Myb_DNA-bind_5"/>
    <property type="match status" value="1"/>
</dbReference>
<feature type="coiled-coil region" evidence="6">
    <location>
        <begin position="203"/>
        <end position="256"/>
    </location>
</feature>
<evidence type="ECO:0000256" key="2">
    <source>
        <dbReference type="ARBA" id="ARBA00016807"/>
    </source>
</evidence>